<reference evidence="1" key="3">
    <citation type="submission" date="2025-09" db="UniProtKB">
        <authorList>
            <consortium name="Ensembl"/>
        </authorList>
    </citation>
    <scope>IDENTIFICATION</scope>
</reference>
<reference evidence="1" key="1">
    <citation type="submission" date="2020-11" db="EMBL/GenBank/DDBJ databases">
        <authorList>
            <person name="Davenport K.M."/>
            <person name="Bickhart D.M."/>
            <person name="Smith T.P.L."/>
            <person name="Murdoch B.M."/>
            <person name="Rosen B.D."/>
        </authorList>
    </citation>
    <scope>NUCLEOTIDE SEQUENCE [LARGE SCALE GENOMIC DNA]</scope>
    <source>
        <strain evidence="1">OAR_USU_Benz2616</strain>
    </source>
</reference>
<sequence>MRCIVSLNTELFHTLWSSDLPFLLSSITFSRDLQQACLSSRSLSRCFSFPQVPQEVPLCAGPWRIDSLGLGFLCVRVLQSVPQHGRFVCWNRRSVETHTRSIPLSVLNEECDQNWYKAELNGKDGFIPKNYIEMKPHPWFFGKIPRAKAEEMLSKQRHDGAFLIRESESAPGDFSLSVKFGNDVQHFKVLRDGAGKYFLWVVKFNSLNELVDYHRSTSVSRNQQIFLRDIEQVPQQPTYVQALFDFDPQEDGELGFRRGDFIHVMDNSDPNWWKGACHGQTGMFPRNYVTPVNRNV</sequence>
<gene>
    <name evidence="1" type="primary">GRB2</name>
</gene>
<organism evidence="1">
    <name type="scientific">Ovis aries</name>
    <name type="common">Sheep</name>
    <dbReference type="NCBI Taxonomy" id="9940"/>
    <lineage>
        <taxon>Eukaryota</taxon>
        <taxon>Metazoa</taxon>
        <taxon>Chordata</taxon>
        <taxon>Craniata</taxon>
        <taxon>Vertebrata</taxon>
        <taxon>Euteleostomi</taxon>
        <taxon>Mammalia</taxon>
        <taxon>Eutheria</taxon>
        <taxon>Laurasiatheria</taxon>
        <taxon>Artiodactyla</taxon>
        <taxon>Ruminantia</taxon>
        <taxon>Pecora</taxon>
        <taxon>Bovidae</taxon>
        <taxon>Caprinae</taxon>
        <taxon>Ovis</taxon>
    </lineage>
</organism>
<accession>A0AC11D7C5</accession>
<protein>
    <submittedName>
        <fullName evidence="1">Uncharacterized protein</fullName>
    </submittedName>
</protein>
<dbReference type="Ensembl" id="ENSOART00020048083.1">
    <property type="protein sequence ID" value="ENSOARP00020041430.1"/>
    <property type="gene ID" value="ENSOARG00020006190.2"/>
</dbReference>
<proteinExistence type="predicted"/>
<reference evidence="1" key="2">
    <citation type="submission" date="2025-08" db="UniProtKB">
        <authorList>
            <consortium name="Ensembl"/>
        </authorList>
    </citation>
    <scope>IDENTIFICATION</scope>
</reference>
<name>A0AC11D7C5_SHEEP</name>
<evidence type="ECO:0000313" key="1">
    <source>
        <dbReference type="Ensembl" id="ENSOARP00020041430.1"/>
    </source>
</evidence>